<accession>A0A2S6HM10</accession>
<protein>
    <recommendedName>
        <fullName evidence="4">CXXC-20-CXXC protein</fullName>
    </recommendedName>
</protein>
<feature type="transmembrane region" description="Helical" evidence="1">
    <location>
        <begin position="45"/>
        <end position="61"/>
    </location>
</feature>
<sequence length="105" mass="12481">MKKETTSCKHQYIVGYSFRMPQPFFRNLPCDKCGCRIKLSFPWKLLYVLIDFFSVFLAYKATESVDIRFLGSTILPWLVIFVLFSWIIGQLNRLILRYGKWVEAE</sequence>
<keyword evidence="3" id="KW-1185">Reference proteome</keyword>
<keyword evidence="1" id="KW-0472">Membrane</keyword>
<dbReference type="AlphaFoldDB" id="A0A2S6HM10"/>
<reference evidence="2 3" key="1">
    <citation type="submission" date="2018-02" db="EMBL/GenBank/DDBJ databases">
        <title>Genomic Encyclopedia of Archaeal and Bacterial Type Strains, Phase II (KMG-II): from individual species to whole genera.</title>
        <authorList>
            <person name="Goeker M."/>
        </authorList>
    </citation>
    <scope>NUCLEOTIDE SEQUENCE [LARGE SCALE GENOMIC DNA]</scope>
    <source>
        <strain evidence="2 3">DSM 3808</strain>
    </source>
</reference>
<name>A0A2S6HM10_9FIRM</name>
<evidence type="ECO:0000256" key="1">
    <source>
        <dbReference type="SAM" id="Phobius"/>
    </source>
</evidence>
<keyword evidence="1" id="KW-1133">Transmembrane helix</keyword>
<dbReference type="Proteomes" id="UP000237749">
    <property type="component" value="Unassembled WGS sequence"/>
</dbReference>
<dbReference type="EMBL" id="PTJA01000015">
    <property type="protein sequence ID" value="PPK78393.1"/>
    <property type="molecule type" value="Genomic_DNA"/>
</dbReference>
<keyword evidence="1" id="KW-0812">Transmembrane</keyword>
<evidence type="ECO:0008006" key="4">
    <source>
        <dbReference type="Google" id="ProtNLM"/>
    </source>
</evidence>
<feature type="transmembrane region" description="Helical" evidence="1">
    <location>
        <begin position="67"/>
        <end position="88"/>
    </location>
</feature>
<evidence type="ECO:0000313" key="2">
    <source>
        <dbReference type="EMBL" id="PPK78393.1"/>
    </source>
</evidence>
<comment type="caution">
    <text evidence="2">The sequence shown here is derived from an EMBL/GenBank/DDBJ whole genome shotgun (WGS) entry which is preliminary data.</text>
</comment>
<organism evidence="2 3">
    <name type="scientific">Lacrimispora xylanisolvens</name>
    <dbReference type="NCBI Taxonomy" id="384636"/>
    <lineage>
        <taxon>Bacteria</taxon>
        <taxon>Bacillati</taxon>
        <taxon>Bacillota</taxon>
        <taxon>Clostridia</taxon>
        <taxon>Lachnospirales</taxon>
        <taxon>Lachnospiraceae</taxon>
        <taxon>Lacrimispora</taxon>
    </lineage>
</organism>
<gene>
    <name evidence="2" type="ORF">BXY41_11567</name>
</gene>
<proteinExistence type="predicted"/>
<evidence type="ECO:0000313" key="3">
    <source>
        <dbReference type="Proteomes" id="UP000237749"/>
    </source>
</evidence>